<dbReference type="EMBL" id="JAEUWV010000002">
    <property type="protein sequence ID" value="MCO6393796.1"/>
    <property type="molecule type" value="Genomic_DNA"/>
</dbReference>
<name>A0AAW5HVF5_9CORY</name>
<accession>A0AAW5HVF5</accession>
<reference evidence="1 2" key="1">
    <citation type="submission" date="2021-01" db="EMBL/GenBank/DDBJ databases">
        <title>Identification and Characterization of Corynebacterium sp.</title>
        <authorList>
            <person name="Luo Q."/>
            <person name="Qu P."/>
            <person name="Chen Q."/>
        </authorList>
    </citation>
    <scope>NUCLEOTIDE SEQUENCE [LARGE SCALE GENOMIC DNA]</scope>
    <source>
        <strain evidence="1 2">MC-18</strain>
    </source>
</reference>
<proteinExistence type="predicted"/>
<organism evidence="1 2">
    <name type="scientific">Corynebacterium lipophilum</name>
    <dbReference type="NCBI Taxonomy" id="2804918"/>
    <lineage>
        <taxon>Bacteria</taxon>
        <taxon>Bacillati</taxon>
        <taxon>Actinomycetota</taxon>
        <taxon>Actinomycetes</taxon>
        <taxon>Mycobacteriales</taxon>
        <taxon>Corynebacteriaceae</taxon>
        <taxon>Corynebacterium</taxon>
    </lineage>
</organism>
<evidence type="ECO:0000313" key="1">
    <source>
        <dbReference type="EMBL" id="MCO6393796.1"/>
    </source>
</evidence>
<evidence type="ECO:0000313" key="2">
    <source>
        <dbReference type="Proteomes" id="UP001205920"/>
    </source>
</evidence>
<gene>
    <name evidence="1" type="ORF">JMN37_02175</name>
</gene>
<dbReference type="AlphaFoldDB" id="A0AAW5HVF5"/>
<dbReference type="Proteomes" id="UP001205920">
    <property type="component" value="Unassembled WGS sequence"/>
</dbReference>
<keyword evidence="2" id="KW-1185">Reference proteome</keyword>
<protein>
    <submittedName>
        <fullName evidence="1">Uncharacterized protein</fullName>
    </submittedName>
</protein>
<dbReference type="RefSeq" id="WP_070362998.1">
    <property type="nucleotide sequence ID" value="NZ_JAEUWV010000002.1"/>
</dbReference>
<comment type="caution">
    <text evidence="1">The sequence shown here is derived from an EMBL/GenBank/DDBJ whole genome shotgun (WGS) entry which is preliminary data.</text>
</comment>
<sequence length="93" mass="10066">MTTFAFDQSTIHSHADSLRDDAAALQPLPNVPVPNVWPLAEFSQALSQAVEQENARSEALSEEASRVAFAMLLAVKAAISVDERFSNLLQAVL</sequence>